<comment type="caution">
    <text evidence="3">The sequence shown here is derived from an EMBL/GenBank/DDBJ whole genome shotgun (WGS) entry which is preliminary data.</text>
</comment>
<name>A0AAN8S1Y7_POLSC</name>
<dbReference type="SUPFAM" id="SSF103657">
    <property type="entry name" value="BAR/IMD domain-like"/>
    <property type="match status" value="1"/>
</dbReference>
<dbReference type="EMBL" id="JAWJWE010000037">
    <property type="protein sequence ID" value="KAK6625853.1"/>
    <property type="molecule type" value="Genomic_DNA"/>
</dbReference>
<dbReference type="PANTHER" id="PTHR12552">
    <property type="entry name" value="OLIGOPHRENIN 1"/>
    <property type="match status" value="1"/>
</dbReference>
<evidence type="ECO:0000313" key="4">
    <source>
        <dbReference type="Proteomes" id="UP001372834"/>
    </source>
</evidence>
<evidence type="ECO:0000256" key="1">
    <source>
        <dbReference type="SAM" id="Coils"/>
    </source>
</evidence>
<proteinExistence type="predicted"/>
<feature type="domain" description="BAR" evidence="2">
    <location>
        <begin position="8"/>
        <end position="108"/>
    </location>
</feature>
<accession>A0AAN8S1Y7</accession>
<feature type="coiled-coil region" evidence="1">
    <location>
        <begin position="24"/>
        <end position="72"/>
    </location>
</feature>
<dbReference type="GO" id="GO:0005737">
    <property type="term" value="C:cytoplasm"/>
    <property type="evidence" value="ECO:0007669"/>
    <property type="project" value="InterPro"/>
</dbReference>
<keyword evidence="1" id="KW-0175">Coiled coil</keyword>
<dbReference type="Gene3D" id="1.20.1270.60">
    <property type="entry name" value="Arfaptin homology (AH) domain/BAR domain"/>
    <property type="match status" value="1"/>
</dbReference>
<dbReference type="InterPro" id="IPR047234">
    <property type="entry name" value="GRAF_fam"/>
</dbReference>
<reference evidence="3 4" key="1">
    <citation type="submission" date="2023-10" db="EMBL/GenBank/DDBJ databases">
        <title>Genomes of two closely related lineages of the louse Polyplax serrata with different host specificities.</title>
        <authorList>
            <person name="Martinu J."/>
            <person name="Tarabai H."/>
            <person name="Stefka J."/>
            <person name="Hypsa V."/>
        </authorList>
    </citation>
    <scope>NUCLEOTIDE SEQUENCE [LARGE SCALE GENOMIC DNA]</scope>
    <source>
        <strain evidence="3">HR10_N</strain>
    </source>
</reference>
<sequence>MTTALPPLEFTDCLADSPFFRDNLHIHEKELERTSHQIKRLEKEVKDLISAAKKIEDDREKKKKKLEGCEKLNNINEIVKSKSQKNWFYQSVENCRSLHDPVHSQFQCSFAVY</sequence>
<dbReference type="Proteomes" id="UP001372834">
    <property type="component" value="Unassembled WGS sequence"/>
</dbReference>
<dbReference type="InterPro" id="IPR027267">
    <property type="entry name" value="AH/BAR_dom_sf"/>
</dbReference>
<evidence type="ECO:0000313" key="3">
    <source>
        <dbReference type="EMBL" id="KAK6625853.1"/>
    </source>
</evidence>
<protein>
    <recommendedName>
        <fullName evidence="2">BAR domain-containing protein</fullName>
    </recommendedName>
</protein>
<evidence type="ECO:0000259" key="2">
    <source>
        <dbReference type="Pfam" id="PF16746"/>
    </source>
</evidence>
<dbReference type="PANTHER" id="PTHR12552:SF1">
    <property type="entry name" value="RHO GTPASE-ACTIVATING PROTEIN GRAF"/>
    <property type="match status" value="1"/>
</dbReference>
<dbReference type="InterPro" id="IPR004148">
    <property type="entry name" value="BAR_dom"/>
</dbReference>
<dbReference type="GO" id="GO:0005096">
    <property type="term" value="F:GTPase activator activity"/>
    <property type="evidence" value="ECO:0007669"/>
    <property type="project" value="InterPro"/>
</dbReference>
<dbReference type="Pfam" id="PF16746">
    <property type="entry name" value="BAR_3"/>
    <property type="match status" value="1"/>
</dbReference>
<gene>
    <name evidence="3" type="ORF">RUM43_006152</name>
</gene>
<dbReference type="AlphaFoldDB" id="A0AAN8S1Y7"/>
<organism evidence="3 4">
    <name type="scientific">Polyplax serrata</name>
    <name type="common">Common mouse louse</name>
    <dbReference type="NCBI Taxonomy" id="468196"/>
    <lineage>
        <taxon>Eukaryota</taxon>
        <taxon>Metazoa</taxon>
        <taxon>Ecdysozoa</taxon>
        <taxon>Arthropoda</taxon>
        <taxon>Hexapoda</taxon>
        <taxon>Insecta</taxon>
        <taxon>Pterygota</taxon>
        <taxon>Neoptera</taxon>
        <taxon>Paraneoptera</taxon>
        <taxon>Psocodea</taxon>
        <taxon>Troctomorpha</taxon>
        <taxon>Phthiraptera</taxon>
        <taxon>Anoplura</taxon>
        <taxon>Polyplacidae</taxon>
        <taxon>Polyplax</taxon>
    </lineage>
</organism>